<evidence type="ECO:0000313" key="4">
    <source>
        <dbReference type="Proteomes" id="UP000703315"/>
    </source>
</evidence>
<protein>
    <submittedName>
        <fullName evidence="3">Tripartite tricarboxylate transporter substrate binding protein</fullName>
    </submittedName>
</protein>
<comment type="caution">
    <text evidence="3">The sequence shown here is derived from an EMBL/GenBank/DDBJ whole genome shotgun (WGS) entry which is preliminary data.</text>
</comment>
<dbReference type="EMBL" id="DYXC01000132">
    <property type="protein sequence ID" value="HJF15392.1"/>
    <property type="molecule type" value="Genomic_DNA"/>
</dbReference>
<dbReference type="Pfam" id="PF03401">
    <property type="entry name" value="TctC"/>
    <property type="match status" value="1"/>
</dbReference>
<evidence type="ECO:0000256" key="1">
    <source>
        <dbReference type="ARBA" id="ARBA00006987"/>
    </source>
</evidence>
<dbReference type="Gene3D" id="3.40.190.10">
    <property type="entry name" value="Periplasmic binding protein-like II"/>
    <property type="match status" value="1"/>
</dbReference>
<dbReference type="AlphaFoldDB" id="A0A921FQP4"/>
<reference evidence="3" key="1">
    <citation type="journal article" date="2021" name="PeerJ">
        <title>Extensive microbial diversity within the chicken gut microbiome revealed by metagenomics and culture.</title>
        <authorList>
            <person name="Gilroy R."/>
            <person name="Ravi A."/>
            <person name="Getino M."/>
            <person name="Pursley I."/>
            <person name="Horton D.L."/>
            <person name="Alikhan N.F."/>
            <person name="Baker D."/>
            <person name="Gharbi K."/>
            <person name="Hall N."/>
            <person name="Watson M."/>
            <person name="Adriaenssens E.M."/>
            <person name="Foster-Nyarko E."/>
            <person name="Jarju S."/>
            <person name="Secka A."/>
            <person name="Antonio M."/>
            <person name="Oren A."/>
            <person name="Chaudhuri R.R."/>
            <person name="La Ragione R."/>
            <person name="Hildebrand F."/>
            <person name="Pallen M.J."/>
        </authorList>
    </citation>
    <scope>NUCLEOTIDE SEQUENCE</scope>
    <source>
        <strain evidence="3">ChiHjej13B12-14962</strain>
    </source>
</reference>
<proteinExistence type="inferred from homology"/>
<keyword evidence="2" id="KW-0732">Signal</keyword>
<dbReference type="InterPro" id="IPR042100">
    <property type="entry name" value="Bug_dom1"/>
</dbReference>
<dbReference type="Gene3D" id="3.40.190.150">
    <property type="entry name" value="Bordetella uptake gene, domain 1"/>
    <property type="match status" value="1"/>
</dbReference>
<reference evidence="3" key="2">
    <citation type="submission" date="2021-09" db="EMBL/GenBank/DDBJ databases">
        <authorList>
            <person name="Gilroy R."/>
        </authorList>
    </citation>
    <scope>NUCLEOTIDE SEQUENCE</scope>
    <source>
        <strain evidence="3">ChiHjej13B12-14962</strain>
    </source>
</reference>
<evidence type="ECO:0000313" key="3">
    <source>
        <dbReference type="EMBL" id="HJF15392.1"/>
    </source>
</evidence>
<organism evidence="3 4">
    <name type="scientific">Enteractinococcus helveticum</name>
    <dbReference type="NCBI Taxonomy" id="1837282"/>
    <lineage>
        <taxon>Bacteria</taxon>
        <taxon>Bacillati</taxon>
        <taxon>Actinomycetota</taxon>
        <taxon>Actinomycetes</taxon>
        <taxon>Micrococcales</taxon>
        <taxon>Micrococcaceae</taxon>
    </lineage>
</organism>
<comment type="similarity">
    <text evidence="1">Belongs to the UPF0065 (bug) family.</text>
</comment>
<name>A0A921FQP4_9MICC</name>
<dbReference type="InterPro" id="IPR005064">
    <property type="entry name" value="BUG"/>
</dbReference>
<dbReference type="PANTHER" id="PTHR42928">
    <property type="entry name" value="TRICARBOXYLATE-BINDING PROTEIN"/>
    <property type="match status" value="1"/>
</dbReference>
<dbReference type="Proteomes" id="UP000703315">
    <property type="component" value="Unassembled WGS sequence"/>
</dbReference>
<dbReference type="SUPFAM" id="SSF53850">
    <property type="entry name" value="Periplasmic binding protein-like II"/>
    <property type="match status" value="1"/>
</dbReference>
<dbReference type="RefSeq" id="WP_303907444.1">
    <property type="nucleotide sequence ID" value="NZ_DYXC01000132.1"/>
</dbReference>
<dbReference type="PANTHER" id="PTHR42928:SF5">
    <property type="entry name" value="BLR1237 PROTEIN"/>
    <property type="match status" value="1"/>
</dbReference>
<evidence type="ECO:0000256" key="2">
    <source>
        <dbReference type="SAM" id="SignalP"/>
    </source>
</evidence>
<feature type="chain" id="PRO_5038930858" evidence="2">
    <location>
        <begin position="31"/>
        <end position="336"/>
    </location>
</feature>
<dbReference type="CDD" id="cd07012">
    <property type="entry name" value="PBP2_Bug_TTT"/>
    <property type="match status" value="1"/>
</dbReference>
<feature type="signal peptide" evidence="2">
    <location>
        <begin position="1"/>
        <end position="30"/>
    </location>
</feature>
<sequence>MATHSGIASRNVIRKSLTGLVTGAAVLSLAACGSDADADAGFPTNTIELVVPYAPGGSTDTSMRRLTQIAEDTCGTDMIVSNQTGGAGTVGATAVANSKPDGYTVGATAADLIIPHQLGVAEVSVEDVKGVLRYALNERTLFVPASSEFESLADIIDAAQYGETINVATAGSGTEMHLSTVGMAMDQGVVEQFNFLPFDGDATALEAVAGGQADMTVISTGTGVPQVEGGNARALATLGEERSEILPDVPTATEQGIDWIEPAPQGLVVPAETPDDVVKKLNECLGEAVESDEFKETMTNQNLTIGYQNAEEYEAYLAEMSEYYGRIITEAGMAQN</sequence>
<gene>
    <name evidence="3" type="ORF">K8V32_11430</name>
</gene>
<accession>A0A921FQP4</accession>
<dbReference type="PIRSF" id="PIRSF017082">
    <property type="entry name" value="YflP"/>
    <property type="match status" value="1"/>
</dbReference>